<dbReference type="Proteomes" id="UP000428260">
    <property type="component" value="Chromosome"/>
</dbReference>
<dbReference type="RefSeq" id="WP_158868815.1">
    <property type="nucleotide sequence ID" value="NZ_CP046401.1"/>
</dbReference>
<gene>
    <name evidence="3" type="ORF">GM418_18945</name>
</gene>
<dbReference type="Pfam" id="PF07085">
    <property type="entry name" value="DRTGG"/>
    <property type="match status" value="1"/>
</dbReference>
<evidence type="ECO:0000313" key="3">
    <source>
        <dbReference type="EMBL" id="QGY45672.1"/>
    </source>
</evidence>
<name>A0A6I6JZT7_9BACT</name>
<evidence type="ECO:0000256" key="1">
    <source>
        <dbReference type="ARBA" id="ARBA00011643"/>
    </source>
</evidence>
<keyword evidence="3" id="KW-0418">Kinase</keyword>
<accession>A0A6I6JZT7</accession>
<evidence type="ECO:0000259" key="2">
    <source>
        <dbReference type="Pfam" id="PF07085"/>
    </source>
</evidence>
<dbReference type="GO" id="GO:0016301">
    <property type="term" value="F:kinase activity"/>
    <property type="evidence" value="ECO:0007669"/>
    <property type="project" value="UniProtKB-KW"/>
</dbReference>
<dbReference type="AlphaFoldDB" id="A0A6I6JZT7"/>
<comment type="subunit">
    <text evidence="1">Homohexamer.</text>
</comment>
<feature type="domain" description="DRTGG" evidence="2">
    <location>
        <begin position="43"/>
        <end position="105"/>
    </location>
</feature>
<dbReference type="InterPro" id="IPR028979">
    <property type="entry name" value="Ser_kin/Pase_Hpr-like_N_sf"/>
</dbReference>
<dbReference type="EMBL" id="CP046401">
    <property type="protein sequence ID" value="QGY45672.1"/>
    <property type="molecule type" value="Genomic_DNA"/>
</dbReference>
<sequence>MKVSDLVEKFNLIVFSGNNGLENEISGGYVSDLLSDVMGNAGEGEVWITLQTHQNVLAIASLKDLPAVILVKGFEPEAETLNKSNEEGIPILGTRWGTFETAGKLYNFLQED</sequence>
<dbReference type="KEGG" id="mcos:GM418_18945"/>
<protein>
    <submittedName>
        <fullName evidence="3">Serine kinase</fullName>
    </submittedName>
</protein>
<keyword evidence="3" id="KW-0808">Transferase</keyword>
<reference evidence="3 4" key="1">
    <citation type="submission" date="2019-11" db="EMBL/GenBank/DDBJ databases">
        <authorList>
            <person name="Zheng R.K."/>
            <person name="Sun C.M."/>
        </authorList>
    </citation>
    <scope>NUCLEOTIDE SEQUENCE [LARGE SCALE GENOMIC DNA]</scope>
    <source>
        <strain evidence="3 4">WC007</strain>
    </source>
</reference>
<proteinExistence type="predicted"/>
<organism evidence="3 4">
    <name type="scientific">Maribellus comscasis</name>
    <dbReference type="NCBI Taxonomy" id="2681766"/>
    <lineage>
        <taxon>Bacteria</taxon>
        <taxon>Pseudomonadati</taxon>
        <taxon>Bacteroidota</taxon>
        <taxon>Bacteroidia</taxon>
        <taxon>Marinilabiliales</taxon>
        <taxon>Prolixibacteraceae</taxon>
        <taxon>Maribellus</taxon>
    </lineage>
</organism>
<dbReference type="SUPFAM" id="SSF75138">
    <property type="entry name" value="HprK N-terminal domain-like"/>
    <property type="match status" value="1"/>
</dbReference>
<dbReference type="InterPro" id="IPR010766">
    <property type="entry name" value="DRTGG"/>
</dbReference>
<dbReference type="Gene3D" id="3.40.1390.20">
    <property type="entry name" value="HprK N-terminal domain-like"/>
    <property type="match status" value="1"/>
</dbReference>
<evidence type="ECO:0000313" key="4">
    <source>
        <dbReference type="Proteomes" id="UP000428260"/>
    </source>
</evidence>
<keyword evidence="4" id="KW-1185">Reference proteome</keyword>